<keyword evidence="4" id="KW-1185">Reference proteome</keyword>
<dbReference type="Proteomes" id="UP001221142">
    <property type="component" value="Unassembled WGS sequence"/>
</dbReference>
<proteinExistence type="predicted"/>
<organism evidence="3 4">
    <name type="scientific">Roridomyces roridus</name>
    <dbReference type="NCBI Taxonomy" id="1738132"/>
    <lineage>
        <taxon>Eukaryota</taxon>
        <taxon>Fungi</taxon>
        <taxon>Dikarya</taxon>
        <taxon>Basidiomycota</taxon>
        <taxon>Agaricomycotina</taxon>
        <taxon>Agaricomycetes</taxon>
        <taxon>Agaricomycetidae</taxon>
        <taxon>Agaricales</taxon>
        <taxon>Marasmiineae</taxon>
        <taxon>Mycenaceae</taxon>
        <taxon>Roridomyces</taxon>
    </lineage>
</organism>
<gene>
    <name evidence="3" type="ORF">FB45DRAFT_874959</name>
</gene>
<name>A0AAD7B877_9AGAR</name>
<evidence type="ECO:0000256" key="2">
    <source>
        <dbReference type="SAM" id="MobiDB-lite"/>
    </source>
</evidence>
<dbReference type="AlphaFoldDB" id="A0AAD7B877"/>
<reference evidence="3" key="1">
    <citation type="submission" date="2023-03" db="EMBL/GenBank/DDBJ databases">
        <title>Massive genome expansion in bonnet fungi (Mycena s.s.) driven by repeated elements and novel gene families across ecological guilds.</title>
        <authorList>
            <consortium name="Lawrence Berkeley National Laboratory"/>
            <person name="Harder C.B."/>
            <person name="Miyauchi S."/>
            <person name="Viragh M."/>
            <person name="Kuo A."/>
            <person name="Thoen E."/>
            <person name="Andreopoulos B."/>
            <person name="Lu D."/>
            <person name="Skrede I."/>
            <person name="Drula E."/>
            <person name="Henrissat B."/>
            <person name="Morin E."/>
            <person name="Kohler A."/>
            <person name="Barry K."/>
            <person name="LaButti K."/>
            <person name="Morin E."/>
            <person name="Salamov A."/>
            <person name="Lipzen A."/>
            <person name="Mereny Z."/>
            <person name="Hegedus B."/>
            <person name="Baldrian P."/>
            <person name="Stursova M."/>
            <person name="Weitz H."/>
            <person name="Taylor A."/>
            <person name="Grigoriev I.V."/>
            <person name="Nagy L.G."/>
            <person name="Martin F."/>
            <person name="Kauserud H."/>
        </authorList>
    </citation>
    <scope>NUCLEOTIDE SEQUENCE</scope>
    <source>
        <strain evidence="3">9284</strain>
    </source>
</reference>
<evidence type="ECO:0000313" key="3">
    <source>
        <dbReference type="EMBL" id="KAJ7612757.1"/>
    </source>
</evidence>
<evidence type="ECO:0000256" key="1">
    <source>
        <dbReference type="SAM" id="Coils"/>
    </source>
</evidence>
<protein>
    <submittedName>
        <fullName evidence="3">Uncharacterized protein</fullName>
    </submittedName>
</protein>
<feature type="region of interest" description="Disordered" evidence="2">
    <location>
        <begin position="54"/>
        <end position="74"/>
    </location>
</feature>
<keyword evidence="1" id="KW-0175">Coiled coil</keyword>
<sequence length="382" mass="43644">MSRVKYLNFLQAPSQANILKDMIAAEHRADDLSQGRGTTPIALFLHTGLKLQARPRALQRRSPTGQANKAEGEDIEQSRLVADLKKWHEQQQQICPQVIPYIISTPQKSAQDEKLFLPSDFTSDDRRKLGLETLGAEELKLQEGEANDALRSLREHIRHSQALRHHKNSRGNAVHGQDKNTRAVHKIQDVQTKIQDYVKKYQQARLAMISLGLNTRDSRYPELKDEDLYTKSVNEPHNLGDGSKLEGWIWRKGHHGNMSEVEEAEYTLDSAKVQWHRARADIERWQEEVEILAQEFRRAIQGFQKMQGVWNALARDHPNEPGTKVYAFKTADMYEKMSREAAEKFHSTGGTWPAPGVSLSQHVRSERPDRTIDWNAGLAGKN</sequence>
<feature type="region of interest" description="Disordered" evidence="2">
    <location>
        <begin position="161"/>
        <end position="180"/>
    </location>
</feature>
<comment type="caution">
    <text evidence="3">The sequence shown here is derived from an EMBL/GenBank/DDBJ whole genome shotgun (WGS) entry which is preliminary data.</text>
</comment>
<dbReference type="EMBL" id="JARKIF010000030">
    <property type="protein sequence ID" value="KAJ7612757.1"/>
    <property type="molecule type" value="Genomic_DNA"/>
</dbReference>
<evidence type="ECO:0000313" key="4">
    <source>
        <dbReference type="Proteomes" id="UP001221142"/>
    </source>
</evidence>
<accession>A0AAD7B877</accession>
<feature type="coiled-coil region" evidence="1">
    <location>
        <begin position="268"/>
        <end position="295"/>
    </location>
</feature>